<evidence type="ECO:0000313" key="1">
    <source>
        <dbReference type="EMBL" id="KKK75546.1"/>
    </source>
</evidence>
<name>A0A0F9ATP2_9ZZZZ</name>
<feature type="non-terminal residue" evidence="1">
    <location>
        <position position="152"/>
    </location>
</feature>
<accession>A0A0F9ATP2</accession>
<proteinExistence type="predicted"/>
<gene>
    <name evidence="1" type="ORF">LCGC14_2872660</name>
</gene>
<dbReference type="EMBL" id="LAZR01055817">
    <property type="protein sequence ID" value="KKK75546.1"/>
    <property type="molecule type" value="Genomic_DNA"/>
</dbReference>
<comment type="caution">
    <text evidence="1">The sequence shown here is derived from an EMBL/GenBank/DDBJ whole genome shotgun (WGS) entry which is preliminary data.</text>
</comment>
<protein>
    <submittedName>
        <fullName evidence="1">Uncharacterized protein</fullName>
    </submittedName>
</protein>
<organism evidence="1">
    <name type="scientific">marine sediment metagenome</name>
    <dbReference type="NCBI Taxonomy" id="412755"/>
    <lineage>
        <taxon>unclassified sequences</taxon>
        <taxon>metagenomes</taxon>
        <taxon>ecological metagenomes</taxon>
    </lineage>
</organism>
<sequence length="152" mass="17456">MKLIADKFSTNEGLYNASGKSPFAKLKGKNFMTQNIVAIRKLANGIWFELSYGTGIFTTYILGVTLMDEQGNSFEDVQGCVHEFQRLKIYLQRLNDAIIDLVPYANALQPLFANIMNELRSRKMNEYLRIEYKQGCEVKGVKRYHIVDDAHH</sequence>
<dbReference type="AlphaFoldDB" id="A0A0F9ATP2"/>
<reference evidence="1" key="1">
    <citation type="journal article" date="2015" name="Nature">
        <title>Complex archaea that bridge the gap between prokaryotes and eukaryotes.</title>
        <authorList>
            <person name="Spang A."/>
            <person name="Saw J.H."/>
            <person name="Jorgensen S.L."/>
            <person name="Zaremba-Niedzwiedzka K."/>
            <person name="Martijn J."/>
            <person name="Lind A.E."/>
            <person name="van Eijk R."/>
            <person name="Schleper C."/>
            <person name="Guy L."/>
            <person name="Ettema T.J."/>
        </authorList>
    </citation>
    <scope>NUCLEOTIDE SEQUENCE</scope>
</reference>